<feature type="transmembrane region" description="Helical" evidence="1">
    <location>
        <begin position="12"/>
        <end position="33"/>
    </location>
</feature>
<evidence type="ECO:0000313" key="2">
    <source>
        <dbReference type="EMBL" id="MBD2149966.1"/>
    </source>
</evidence>
<keyword evidence="1" id="KW-0812">Transmembrane</keyword>
<gene>
    <name evidence="2" type="ORF">H6F44_07505</name>
</gene>
<dbReference type="EMBL" id="JACJPY010000016">
    <property type="protein sequence ID" value="MBD2149966.1"/>
    <property type="molecule type" value="Genomic_DNA"/>
</dbReference>
<keyword evidence="1" id="KW-1133">Transmembrane helix</keyword>
<name>A0A926URM0_9CYAN</name>
<evidence type="ECO:0000256" key="1">
    <source>
        <dbReference type="SAM" id="Phobius"/>
    </source>
</evidence>
<accession>A0A926URM0</accession>
<dbReference type="Proteomes" id="UP000631421">
    <property type="component" value="Unassembled WGS sequence"/>
</dbReference>
<organism evidence="2 3">
    <name type="scientific">Pseudanabaena cinerea FACHB-1277</name>
    <dbReference type="NCBI Taxonomy" id="2949581"/>
    <lineage>
        <taxon>Bacteria</taxon>
        <taxon>Bacillati</taxon>
        <taxon>Cyanobacteriota</taxon>
        <taxon>Cyanophyceae</taxon>
        <taxon>Pseudanabaenales</taxon>
        <taxon>Pseudanabaenaceae</taxon>
        <taxon>Pseudanabaena</taxon>
        <taxon>Pseudanabaena cinerea</taxon>
    </lineage>
</organism>
<proteinExistence type="predicted"/>
<evidence type="ECO:0000313" key="3">
    <source>
        <dbReference type="Proteomes" id="UP000631421"/>
    </source>
</evidence>
<sequence>MFNQNPLKHLSWLWRSLLAMAITALIVTIAIIAQPTNAAIAPLPDLYLTTGKLAEGEKVFSDYLKNNAQDDKTRFGLGVIQFMRGIERLSQSLYRYGTIQSPLTSAIPFVRLPIPKNPKPEVLTYSGLQQVFQTWIDDLATVRTTIAPIKDQNLKLALRLGLVRLDLDGNGKLENTDTLWRVFNAVTGANVTEKDAQQFLIAFDRGDTLWLEGYTHVLGAIAEFLRAYDSQELFASCAHLFFQKVDTPHKAWLFTKPSKPDDYSPNFDEILDLVAAVHLAKFPLVEPQRMTTILNHMKSVISLSRQSWQSILAETDSDREWIPNPKQLSVIPNVRVTGEMVSSWQKSLNEIDAILAGKKNLPFWRDPQLSINFARIFTEPRGFDLMGWAQGTAATPYLEKGKVTDMRVWDEMVRAFGGNLFNFVVWFN</sequence>
<reference evidence="2" key="2">
    <citation type="submission" date="2020-08" db="EMBL/GenBank/DDBJ databases">
        <authorList>
            <person name="Chen M."/>
            <person name="Teng W."/>
            <person name="Zhao L."/>
            <person name="Hu C."/>
            <person name="Zhou Y."/>
            <person name="Han B."/>
            <person name="Song L."/>
            <person name="Shu W."/>
        </authorList>
    </citation>
    <scope>NUCLEOTIDE SEQUENCE</scope>
    <source>
        <strain evidence="2">FACHB-1277</strain>
    </source>
</reference>
<dbReference type="AlphaFoldDB" id="A0A926URM0"/>
<dbReference type="RefSeq" id="WP_190350337.1">
    <property type="nucleotide sequence ID" value="NZ_JACJPY010000016.1"/>
</dbReference>
<reference evidence="2" key="1">
    <citation type="journal article" date="2015" name="ISME J.">
        <title>Draft Genome Sequence of Streptomyces incarnatus NRRL8089, which Produces the Nucleoside Antibiotic Sinefungin.</title>
        <authorList>
            <person name="Oshima K."/>
            <person name="Hattori M."/>
            <person name="Shimizu H."/>
            <person name="Fukuda K."/>
            <person name="Nemoto M."/>
            <person name="Inagaki K."/>
            <person name="Tamura T."/>
        </authorList>
    </citation>
    <scope>NUCLEOTIDE SEQUENCE</scope>
    <source>
        <strain evidence="2">FACHB-1277</strain>
    </source>
</reference>
<keyword evidence="1" id="KW-0472">Membrane</keyword>
<protein>
    <submittedName>
        <fullName evidence="2">Uncharacterized protein</fullName>
    </submittedName>
</protein>
<comment type="caution">
    <text evidence="2">The sequence shown here is derived from an EMBL/GenBank/DDBJ whole genome shotgun (WGS) entry which is preliminary data.</text>
</comment>
<keyword evidence="3" id="KW-1185">Reference proteome</keyword>